<keyword evidence="2" id="KW-0238">DNA-binding</keyword>
<dbReference type="EMBL" id="EU147298">
    <property type="protein sequence ID" value="ABX71137.1"/>
    <property type="molecule type" value="Genomic_DNA"/>
</dbReference>
<keyword evidence="3" id="KW-0804">Transcription</keyword>
<keyword evidence="1" id="KW-0805">Transcription regulation</keyword>
<dbReference type="GO" id="GO:0003700">
    <property type="term" value="F:DNA-binding transcription factor activity"/>
    <property type="evidence" value="ECO:0007669"/>
    <property type="project" value="InterPro"/>
</dbReference>
<evidence type="ECO:0000313" key="5">
    <source>
        <dbReference type="EMBL" id="ABX71137.1"/>
    </source>
</evidence>
<name>B0LJ37_STRRH</name>
<evidence type="ECO:0000256" key="3">
    <source>
        <dbReference type="ARBA" id="ARBA00023163"/>
    </source>
</evidence>
<gene>
    <name evidence="5" type="primary">lct54</name>
</gene>
<dbReference type="PROSITE" id="PS50987">
    <property type="entry name" value="HTH_ARSR_2"/>
    <property type="match status" value="1"/>
</dbReference>
<dbReference type="GO" id="GO:0003677">
    <property type="term" value="F:DNA binding"/>
    <property type="evidence" value="ECO:0007669"/>
    <property type="project" value="UniProtKB-KW"/>
</dbReference>
<accession>B0LJ37</accession>
<dbReference type="SMART" id="SM00418">
    <property type="entry name" value="HTH_ARSR"/>
    <property type="match status" value="1"/>
</dbReference>
<sequence length="194" mass="21774">MENTERTSSSHDPRALMALAHPLRVRLITALREGGPATATQLAAQLGETSGTASYHLRQLAEHGFIKENTERGTGRDRFWEATNKGVRADNIEDFVHHPDRAVRGALGLHIHEAAHNHTKELSAWLRSMDDMPAEWNGSWDISNFTLKLSPADARELEGKIHDLIESYREKEADKPADDLALRLHVHAFPRPVE</sequence>
<reference evidence="5" key="2">
    <citation type="journal article" date="2008" name="Antimicrob. Agents Chemother.">
        <title>Biosynthetic investigations of lactonamycin and lactonamycin z: cloning of the biosynthetic gene clusters and discovery of an unusual starter unit.</title>
        <authorList>
            <person name="Zhang X."/>
            <person name="Alemany L.B."/>
            <person name="Fiedler H.P."/>
            <person name="Goodfellow M."/>
            <person name="Parry R.J."/>
        </authorList>
    </citation>
    <scope>NUCLEOTIDE SEQUENCE</scope>
    <source>
        <strain evidence="5">MJ773-88K4</strain>
    </source>
</reference>
<dbReference type="InterPro" id="IPR036388">
    <property type="entry name" value="WH-like_DNA-bd_sf"/>
</dbReference>
<feature type="domain" description="HTH arsR-type" evidence="4">
    <location>
        <begin position="4"/>
        <end position="102"/>
    </location>
</feature>
<dbReference type="CDD" id="cd00090">
    <property type="entry name" value="HTH_ARSR"/>
    <property type="match status" value="1"/>
</dbReference>
<dbReference type="PANTHER" id="PTHR43132">
    <property type="entry name" value="ARSENICAL RESISTANCE OPERON REPRESSOR ARSR-RELATED"/>
    <property type="match status" value="1"/>
</dbReference>
<organism evidence="5">
    <name type="scientific">Streptomyces rishiriensis</name>
    <dbReference type="NCBI Taxonomy" id="68264"/>
    <lineage>
        <taxon>Bacteria</taxon>
        <taxon>Bacillati</taxon>
        <taxon>Actinomycetota</taxon>
        <taxon>Actinomycetes</taxon>
        <taxon>Kitasatosporales</taxon>
        <taxon>Streptomycetaceae</taxon>
        <taxon>Streptomyces</taxon>
    </lineage>
</organism>
<dbReference type="SUPFAM" id="SSF46785">
    <property type="entry name" value="Winged helix' DNA-binding domain"/>
    <property type="match status" value="1"/>
</dbReference>
<dbReference type="AlphaFoldDB" id="B0LJ37"/>
<reference evidence="5" key="1">
    <citation type="submission" date="2007-09" db="EMBL/GenBank/DDBJ databases">
        <authorList>
            <person name="Zhang X.J."/>
            <person name="Alemany L.B."/>
            <person name="Fiedler H.-P."/>
            <person name="Goodfellow M."/>
            <person name="Parry R.J."/>
        </authorList>
    </citation>
    <scope>NUCLEOTIDE SEQUENCE</scope>
    <source>
        <strain evidence="5">MJ773-88K4</strain>
    </source>
</reference>
<evidence type="ECO:0000256" key="2">
    <source>
        <dbReference type="ARBA" id="ARBA00023125"/>
    </source>
</evidence>
<dbReference type="InterPro" id="IPR001845">
    <property type="entry name" value="HTH_ArsR_DNA-bd_dom"/>
</dbReference>
<dbReference type="Gene3D" id="1.10.10.10">
    <property type="entry name" value="Winged helix-like DNA-binding domain superfamily/Winged helix DNA-binding domain"/>
    <property type="match status" value="1"/>
</dbReference>
<dbReference type="Pfam" id="PF12840">
    <property type="entry name" value="HTH_20"/>
    <property type="match status" value="1"/>
</dbReference>
<dbReference type="InterPro" id="IPR051011">
    <property type="entry name" value="Metal_resp_trans_reg"/>
</dbReference>
<evidence type="ECO:0000259" key="4">
    <source>
        <dbReference type="PROSITE" id="PS50987"/>
    </source>
</evidence>
<protein>
    <submittedName>
        <fullName evidence="5">Lct54</fullName>
    </submittedName>
</protein>
<dbReference type="InterPro" id="IPR036390">
    <property type="entry name" value="WH_DNA-bd_sf"/>
</dbReference>
<dbReference type="InterPro" id="IPR011991">
    <property type="entry name" value="ArsR-like_HTH"/>
</dbReference>
<proteinExistence type="predicted"/>
<dbReference type="PANTHER" id="PTHR43132:SF2">
    <property type="entry name" value="ARSENICAL RESISTANCE OPERON REPRESSOR ARSR-RELATED"/>
    <property type="match status" value="1"/>
</dbReference>
<evidence type="ECO:0000256" key="1">
    <source>
        <dbReference type="ARBA" id="ARBA00023015"/>
    </source>
</evidence>